<dbReference type="SUPFAM" id="SSF52087">
    <property type="entry name" value="CRAL/TRIO domain"/>
    <property type="match status" value="1"/>
</dbReference>
<feature type="domain" description="CRAL-TRIO" evidence="1">
    <location>
        <begin position="102"/>
        <end position="267"/>
    </location>
</feature>
<dbReference type="CDD" id="cd00170">
    <property type="entry name" value="SEC14"/>
    <property type="match status" value="1"/>
</dbReference>
<organism evidence="2">
    <name type="scientific">Culicoides sonorensis</name>
    <name type="common">Biting midge</name>
    <dbReference type="NCBI Taxonomy" id="179676"/>
    <lineage>
        <taxon>Eukaryota</taxon>
        <taxon>Metazoa</taxon>
        <taxon>Ecdysozoa</taxon>
        <taxon>Arthropoda</taxon>
        <taxon>Hexapoda</taxon>
        <taxon>Insecta</taxon>
        <taxon>Pterygota</taxon>
        <taxon>Neoptera</taxon>
        <taxon>Endopterygota</taxon>
        <taxon>Diptera</taxon>
        <taxon>Nematocera</taxon>
        <taxon>Chironomoidea</taxon>
        <taxon>Ceratopogonidae</taxon>
        <taxon>Ceratopogoninae</taxon>
        <taxon>Culicoides</taxon>
        <taxon>Monoculicoides</taxon>
    </lineage>
</organism>
<dbReference type="PANTHER" id="PTHR10174">
    <property type="entry name" value="ALPHA-TOCOPHEROL TRANSFER PROTEIN-RELATED"/>
    <property type="match status" value="1"/>
</dbReference>
<dbReference type="SMART" id="SM00516">
    <property type="entry name" value="SEC14"/>
    <property type="match status" value="1"/>
</dbReference>
<dbReference type="Gene3D" id="1.20.5.1200">
    <property type="entry name" value="Alpha-tocopherol transfer"/>
    <property type="match status" value="1"/>
</dbReference>
<dbReference type="VEuPathDB" id="VectorBase:CSON012940"/>
<dbReference type="PANTHER" id="PTHR10174:SF216">
    <property type="entry name" value="CRAL-TRIO DOMAIN-CONTAINING PROTEIN-RELATED"/>
    <property type="match status" value="1"/>
</dbReference>
<evidence type="ECO:0000259" key="1">
    <source>
        <dbReference type="PROSITE" id="PS50191"/>
    </source>
</evidence>
<name>A0A336KN92_CULSO</name>
<reference evidence="3" key="2">
    <citation type="submission" date="2018-07" db="EMBL/GenBank/DDBJ databases">
        <authorList>
            <person name="Quirk P.G."/>
            <person name="Krulwich T.A."/>
        </authorList>
    </citation>
    <scope>NUCLEOTIDE SEQUENCE</scope>
</reference>
<dbReference type="GO" id="GO:1902936">
    <property type="term" value="F:phosphatidylinositol bisphosphate binding"/>
    <property type="evidence" value="ECO:0007669"/>
    <property type="project" value="TreeGrafter"/>
</dbReference>
<accession>A0A336KN92</accession>
<dbReference type="SUPFAM" id="SSF46938">
    <property type="entry name" value="CRAL/TRIO N-terminal domain"/>
    <property type="match status" value="1"/>
</dbReference>
<evidence type="ECO:0000313" key="3">
    <source>
        <dbReference type="EMBL" id="SSX25960.1"/>
    </source>
</evidence>
<dbReference type="GO" id="GO:0016020">
    <property type="term" value="C:membrane"/>
    <property type="evidence" value="ECO:0007669"/>
    <property type="project" value="TreeGrafter"/>
</dbReference>
<protein>
    <submittedName>
        <fullName evidence="2">CSON012940 protein</fullName>
    </submittedName>
</protein>
<dbReference type="Gene3D" id="3.40.525.10">
    <property type="entry name" value="CRAL-TRIO lipid binding domain"/>
    <property type="match status" value="1"/>
</dbReference>
<dbReference type="PROSITE" id="PS50191">
    <property type="entry name" value="CRAL_TRIO"/>
    <property type="match status" value="1"/>
</dbReference>
<dbReference type="Gene3D" id="1.10.8.20">
    <property type="entry name" value="N-terminal domain of phosphatidylinositol transfer protein sec14p"/>
    <property type="match status" value="1"/>
</dbReference>
<reference evidence="2" key="1">
    <citation type="submission" date="2018-04" db="EMBL/GenBank/DDBJ databases">
        <authorList>
            <person name="Go L.Y."/>
            <person name="Mitchell J.A."/>
        </authorList>
    </citation>
    <scope>NUCLEOTIDE SEQUENCE</scope>
    <source>
        <tissue evidence="2">Whole organism</tissue>
    </source>
</reference>
<gene>
    <name evidence="2" type="primary">CSON012940</name>
</gene>
<dbReference type="EMBL" id="UFQT01000634">
    <property type="protein sequence ID" value="SSX25960.1"/>
    <property type="molecule type" value="Genomic_DNA"/>
</dbReference>
<dbReference type="AlphaFoldDB" id="A0A336KN92"/>
<dbReference type="EMBL" id="UFQS01000634">
    <property type="protein sequence ID" value="SSX05601.1"/>
    <property type="molecule type" value="Genomic_DNA"/>
</dbReference>
<sequence>MQTHMCNYEIKMSLKIRELSVELSQKAKTDFDETPEKLEQSVSEIREWLKVNPHVKPRNDDQFLVTFLRGCKYDMNVVKEKLESFYTVRTQLPEFFIDRNTKDERLRSLLKSGVIFPLPKLMSADGCRIIVIRFTSYDLSKYKIAEVIALISLVFDILAIEDDNTTVSGQIYILDLSGSSFKHVFQFTPSFIKKCATLSQGGNPIRVTQQHFINTPTGFQTAFNMFKGLIAKDDLLMQVHNKIESLYKYVPANLLPTEYGGSDIKMSDIIEDLSQKFDQYYDYFMEDKNYGVDLEMKKKLNKK</sequence>
<dbReference type="InterPro" id="IPR036865">
    <property type="entry name" value="CRAL-TRIO_dom_sf"/>
</dbReference>
<dbReference type="Pfam" id="PF00650">
    <property type="entry name" value="CRAL_TRIO"/>
    <property type="match status" value="1"/>
</dbReference>
<dbReference type="PRINTS" id="PR00180">
    <property type="entry name" value="CRETINALDHBP"/>
</dbReference>
<evidence type="ECO:0000313" key="2">
    <source>
        <dbReference type="EMBL" id="SSX05601.1"/>
    </source>
</evidence>
<dbReference type="InterPro" id="IPR036273">
    <property type="entry name" value="CRAL/TRIO_N_dom_sf"/>
</dbReference>
<proteinExistence type="predicted"/>
<dbReference type="InterPro" id="IPR001251">
    <property type="entry name" value="CRAL-TRIO_dom"/>
</dbReference>